<dbReference type="PANTHER" id="PTHR33026">
    <property type="entry name" value="OS06G0360600 PROTEIN"/>
    <property type="match status" value="1"/>
</dbReference>
<feature type="region of interest" description="Disordered" evidence="2">
    <location>
        <begin position="763"/>
        <end position="803"/>
    </location>
</feature>
<feature type="coiled-coil region" evidence="1">
    <location>
        <begin position="570"/>
        <end position="632"/>
    </location>
</feature>
<evidence type="ECO:0000259" key="3">
    <source>
        <dbReference type="Pfam" id="PF04195"/>
    </source>
</evidence>
<evidence type="ECO:0000256" key="2">
    <source>
        <dbReference type="SAM" id="MobiDB-lite"/>
    </source>
</evidence>
<accession>Q2QUT9</accession>
<name>Q2QUT9_ORYSJ</name>
<proteinExistence type="predicted"/>
<dbReference type="PANTHER" id="PTHR33026:SF7">
    <property type="entry name" value="OS03G0100275 PROTEIN"/>
    <property type="match status" value="1"/>
</dbReference>
<reference evidence="4" key="3">
    <citation type="submission" date="2006-01" db="EMBL/GenBank/DDBJ databases">
        <authorList>
            <person name="Buell R."/>
        </authorList>
    </citation>
    <scope>NUCLEOTIDE SEQUENCE</scope>
</reference>
<dbReference type="Pfam" id="PF04195">
    <property type="entry name" value="Transposase_28"/>
    <property type="match status" value="1"/>
</dbReference>
<organism evidence="4">
    <name type="scientific">Oryza sativa subsp. japonica</name>
    <name type="common">Rice</name>
    <dbReference type="NCBI Taxonomy" id="39947"/>
    <lineage>
        <taxon>Eukaryota</taxon>
        <taxon>Viridiplantae</taxon>
        <taxon>Streptophyta</taxon>
        <taxon>Embryophyta</taxon>
        <taxon>Tracheophyta</taxon>
        <taxon>Spermatophyta</taxon>
        <taxon>Magnoliopsida</taxon>
        <taxon>Liliopsida</taxon>
        <taxon>Poales</taxon>
        <taxon>Poaceae</taxon>
        <taxon>BOP clade</taxon>
        <taxon>Oryzoideae</taxon>
        <taxon>Oryzeae</taxon>
        <taxon>Oryzinae</taxon>
        <taxon>Oryza</taxon>
        <taxon>Oryza sativa</taxon>
    </lineage>
</organism>
<feature type="domain" description="Transposase (putative) gypsy type" evidence="3">
    <location>
        <begin position="137"/>
        <end position="202"/>
    </location>
</feature>
<dbReference type="AlphaFoldDB" id="Q2QUT9"/>
<evidence type="ECO:0000313" key="4">
    <source>
        <dbReference type="EMBL" id="ABA96942.1"/>
    </source>
</evidence>
<protein>
    <submittedName>
        <fullName evidence="4">Transposable element protein, putative, Transposase_28</fullName>
    </submittedName>
</protein>
<sequence>MAFTIGLRPNGYDVFGLNPRWFLGFGKPGRRASWHAANKPLTGKGEIWYLRLCVLSCLSTSPLLSPQTRWLLASLRRLGRLAKTLAALARGGHASLANHLSRRPPWPSLSFSGVLAEDQATCGGEAVVRSPGDGQTVVFAAFFAAGLRLPCDDFLPSVLEMYEVRLSQLSPLVFLKLTVFAWMCRTCGFDPTAELFAVLFTVTTKDVSTLAGPKRTVFGCVNFILHPERSYAWLVPASMVKWERNWIQKWFYINNPYSAKDSKANWLRFEHLVVLIASKPSVELDGVLESRLILLRKVVRWLGTHDLCEEFCLLVNGGCPLMRTKWCSGFPASLLPLESSISSLCLSAPSLGGRANRVHFGELPGRSIPAKAGDDDVGMSRKRKRAVTKGGQVRSRRATKDTAEHGGEEEEDDREAGSEDDGSRGYTPSPTPAKSGAGSHVSSIRPQDVAVANTLLRISSTAAKLGSVARGKKKKGKVVQIGRAFSDSEGSDGTPTSPVLQRAPSLGRRTSPPPASDTEAATGGSASVPAAGANVSEDERGLAAHLSAKKSALEMLDGYRLWLRKAVDDLRHKEDERRVMADTLRKANAENNSLRADLEAANRRGTEHDRQLAAAEERIRSLEACLVSAEAAASTHVPVTESAKQACYTLRLALNDLGTRAEGAPGDDGMAFDFSEWTQEAAGSVVEVAGAYGDCCARVSAGFVLSLLHAHGCEHIKDFPDHVTEEWPLNSQCSGVALKAFRKGFWEDGSWDCEEGIAKDEEAAAAHTGGDPGLSEPAAEHEGEGNRGQDHPEACGRKACVRPPTGDWRKENEKFVAVKGLPKVRRPLRPVYREMLINGNSYQVVKVA</sequence>
<dbReference type="InterPro" id="IPR007321">
    <property type="entry name" value="Transposase_28"/>
</dbReference>
<reference evidence="4" key="2">
    <citation type="submission" date="2005-04" db="EMBL/GenBank/DDBJ databases">
        <authorList>
            <person name="Buell C.R."/>
            <person name="Wing R.A."/>
            <person name="McCombie W.A."/>
            <person name="Ouyang S."/>
        </authorList>
    </citation>
    <scope>NUCLEOTIDE SEQUENCE</scope>
</reference>
<evidence type="ECO:0000256" key="1">
    <source>
        <dbReference type="SAM" id="Coils"/>
    </source>
</evidence>
<feature type="compositionally biased region" description="Basic and acidic residues" evidence="2">
    <location>
        <begin position="778"/>
        <end position="796"/>
    </location>
</feature>
<dbReference type="EMBL" id="DP000011">
    <property type="protein sequence ID" value="ABA96942.1"/>
    <property type="molecule type" value="Genomic_DNA"/>
</dbReference>
<keyword evidence="1" id="KW-0175">Coiled coil</keyword>
<feature type="region of interest" description="Disordered" evidence="2">
    <location>
        <begin position="363"/>
        <end position="442"/>
    </location>
</feature>
<feature type="region of interest" description="Disordered" evidence="2">
    <location>
        <begin position="466"/>
        <end position="534"/>
    </location>
</feature>
<reference evidence="4" key="1">
    <citation type="journal article" date="2005" name="BMC Biol.">
        <title>The sequence of rice chromosomes 11 and 12, rich in disease resistance genes and recent gene duplications.</title>
        <authorList>
            <consortium name="The rice chromosomes 11 and 12 sequencing consortia"/>
        </authorList>
    </citation>
    <scope>NUCLEOTIDE SEQUENCE [LARGE SCALE GENOMIC DNA]</scope>
</reference>
<gene>
    <name evidence="4" type="ordered locus">LOC_Os12g15120</name>
</gene>